<organism evidence="1 2">
    <name type="scientific">Acidithiobacillus marinus</name>
    <dbReference type="NCBI Taxonomy" id="187490"/>
    <lineage>
        <taxon>Bacteria</taxon>
        <taxon>Pseudomonadati</taxon>
        <taxon>Pseudomonadota</taxon>
        <taxon>Acidithiobacillia</taxon>
        <taxon>Acidithiobacillales</taxon>
        <taxon>Acidithiobacillaceae</taxon>
        <taxon>Acidithiobacillus</taxon>
    </lineage>
</organism>
<feature type="non-terminal residue" evidence="1">
    <location>
        <position position="320"/>
    </location>
</feature>
<dbReference type="EMBL" id="MXAV01000063">
    <property type="protein sequence ID" value="PKY09447.1"/>
    <property type="molecule type" value="Genomic_DNA"/>
</dbReference>
<dbReference type="OrthoDB" id="9807907at2"/>
<sequence>MSKDNKSEKLDIVAAFVHELMNIRGGDSVLHICISNFSMFGFQSSNIRRVSGFDWRSEIEEGEKYDFIFGDFPLGMGKREECQVGSETLKIRQNWVEIAKSINLLNDNGLAFYLIEPTGFSVSEGRKLEEALNSEGYFVNAILNAPEGVLQPETSITPVFVLLSRKKTSTIFIAELLSESQGSAIANNFCSGVFGKDLSQGLSIEEKTFYGFHRVKIKHQTEKLETQYKEYEEYTIGEIASEISHVKHGESFVEKDNSVYIPKIGNSAVESSLYDTKIKHHNYFQVVIGPKAIGEYVAAFFRSDLGRLVLQSLTSGAVIP</sequence>
<dbReference type="InterPro" id="IPR029063">
    <property type="entry name" value="SAM-dependent_MTases_sf"/>
</dbReference>
<dbReference type="Proteomes" id="UP000234329">
    <property type="component" value="Unassembled WGS sequence"/>
</dbReference>
<dbReference type="AlphaFoldDB" id="A0A2I1DHU0"/>
<evidence type="ECO:0000313" key="1">
    <source>
        <dbReference type="EMBL" id="PKY09447.1"/>
    </source>
</evidence>
<dbReference type="SUPFAM" id="SSF53335">
    <property type="entry name" value="S-adenosyl-L-methionine-dependent methyltransferases"/>
    <property type="match status" value="1"/>
</dbReference>
<protein>
    <submittedName>
        <fullName evidence="1">Uncharacterized protein</fullName>
    </submittedName>
</protein>
<comment type="caution">
    <text evidence="1">The sequence shown here is derived from an EMBL/GenBank/DDBJ whole genome shotgun (WGS) entry which is preliminary data.</text>
</comment>
<reference evidence="1 2" key="1">
    <citation type="submission" date="2017-03" db="EMBL/GenBank/DDBJ databases">
        <title>Draft genime sequence of the acidophilic sulfur-oxidizing bacterium Acidithiobacillus sp. SH, isolated from seawater.</title>
        <authorList>
            <person name="Sharmin S."/>
            <person name="Tokuhisa M."/>
            <person name="Kanao T."/>
            <person name="Kamimura K."/>
        </authorList>
    </citation>
    <scope>NUCLEOTIDE SEQUENCE [LARGE SCALE GENOMIC DNA]</scope>
    <source>
        <strain evidence="1 2">SH</strain>
    </source>
</reference>
<dbReference type="RefSeq" id="WP_143484303.1">
    <property type="nucleotide sequence ID" value="NZ_MXAV01000063.1"/>
</dbReference>
<dbReference type="InParanoid" id="A0A2I1DHU0"/>
<dbReference type="Gene3D" id="3.40.50.150">
    <property type="entry name" value="Vaccinia Virus protein VP39"/>
    <property type="match status" value="1"/>
</dbReference>
<keyword evidence="2" id="KW-1185">Reference proteome</keyword>
<evidence type="ECO:0000313" key="2">
    <source>
        <dbReference type="Proteomes" id="UP000234329"/>
    </source>
</evidence>
<name>A0A2I1DHU0_9PROT</name>
<accession>A0A2I1DHU0</accession>
<gene>
    <name evidence="1" type="ORF">B1757_14855</name>
</gene>
<proteinExistence type="predicted"/>